<keyword evidence="5" id="KW-1185">Reference proteome</keyword>
<keyword evidence="2 3" id="KW-0539">Nucleus</keyword>
<accession>A0A7J9GS56</accession>
<evidence type="ECO:0000313" key="4">
    <source>
        <dbReference type="EMBL" id="MBA0799605.1"/>
    </source>
</evidence>
<reference evidence="4 5" key="1">
    <citation type="journal article" date="2019" name="Genome Biol. Evol.">
        <title>Insights into the evolution of the New World diploid cottons (Gossypium, subgenus Houzingenia) based on genome sequencing.</title>
        <authorList>
            <person name="Grover C.E."/>
            <person name="Arick M.A. 2nd"/>
            <person name="Thrash A."/>
            <person name="Conover J.L."/>
            <person name="Sanders W.S."/>
            <person name="Peterson D.G."/>
            <person name="Frelichowski J.E."/>
            <person name="Scheffler J.A."/>
            <person name="Scheffler B.E."/>
            <person name="Wendel J.F."/>
        </authorList>
    </citation>
    <scope>NUCLEOTIDE SEQUENCE [LARGE SCALE GENOMIC DNA]</scope>
    <source>
        <strain evidence="4">0</strain>
        <tissue evidence="4">Leaf</tissue>
    </source>
</reference>
<evidence type="ECO:0000313" key="5">
    <source>
        <dbReference type="Proteomes" id="UP000593560"/>
    </source>
</evidence>
<dbReference type="InterPro" id="IPR036600">
    <property type="entry name" value="PAH_sf"/>
</dbReference>
<evidence type="ECO:0000256" key="2">
    <source>
        <dbReference type="ARBA" id="ARBA00023242"/>
    </source>
</evidence>
<comment type="subcellular location">
    <subcellularLocation>
        <location evidence="1 3">Nucleus</location>
    </subcellularLocation>
</comment>
<evidence type="ECO:0000256" key="3">
    <source>
        <dbReference type="PROSITE-ProRule" id="PRU00810"/>
    </source>
</evidence>
<name>A0A7J9GS56_9ROSI</name>
<dbReference type="InterPro" id="IPR003822">
    <property type="entry name" value="PAH"/>
</dbReference>
<dbReference type="InterPro" id="IPR039774">
    <property type="entry name" value="Sin3-like"/>
</dbReference>
<proteinExistence type="predicted"/>
<protein>
    <recommendedName>
        <fullName evidence="6">Paired amphipathic helix protein Sin3-like 2</fullName>
    </recommendedName>
</protein>
<dbReference type="GO" id="GO:0003714">
    <property type="term" value="F:transcription corepressor activity"/>
    <property type="evidence" value="ECO:0007669"/>
    <property type="project" value="InterPro"/>
</dbReference>
<evidence type="ECO:0008006" key="6">
    <source>
        <dbReference type="Google" id="ProtNLM"/>
    </source>
</evidence>
<dbReference type="Proteomes" id="UP000593560">
    <property type="component" value="Unassembled WGS sequence"/>
</dbReference>
<dbReference type="OrthoDB" id="10265969at2759"/>
<dbReference type="PROSITE" id="PS51477">
    <property type="entry name" value="PAH"/>
    <property type="match status" value="1"/>
</dbReference>
<dbReference type="Pfam" id="PF02671">
    <property type="entry name" value="PAH"/>
    <property type="match status" value="2"/>
</dbReference>
<organism evidence="4 5">
    <name type="scientific">Gossypium harknessii</name>
    <dbReference type="NCBI Taxonomy" id="34285"/>
    <lineage>
        <taxon>Eukaryota</taxon>
        <taxon>Viridiplantae</taxon>
        <taxon>Streptophyta</taxon>
        <taxon>Embryophyta</taxon>
        <taxon>Tracheophyta</taxon>
        <taxon>Spermatophyta</taxon>
        <taxon>Magnoliopsida</taxon>
        <taxon>eudicotyledons</taxon>
        <taxon>Gunneridae</taxon>
        <taxon>Pentapetalae</taxon>
        <taxon>rosids</taxon>
        <taxon>malvids</taxon>
        <taxon>Malvales</taxon>
        <taxon>Malvaceae</taxon>
        <taxon>Malvoideae</taxon>
        <taxon>Gossypium</taxon>
    </lineage>
</organism>
<dbReference type="AlphaFoldDB" id="A0A7J9GS56"/>
<dbReference type="GO" id="GO:0000785">
    <property type="term" value="C:chromatin"/>
    <property type="evidence" value="ECO:0007669"/>
    <property type="project" value="TreeGrafter"/>
</dbReference>
<dbReference type="GO" id="GO:0000118">
    <property type="term" value="C:histone deacetylase complex"/>
    <property type="evidence" value="ECO:0007669"/>
    <property type="project" value="TreeGrafter"/>
</dbReference>
<sequence>MNLYGTFINISLVICRADIVCVMGRVKELLKGHNNLIQGFNLVLPKGYEISVDEEKASPEEKISEFDEAFDFITLIKERDEHVYTSFLDLVNRHWGEQDVIKFYTNVASLFWDHPDLLKFKIFLPNTIAS</sequence>
<dbReference type="PANTHER" id="PTHR12346">
    <property type="entry name" value="SIN3B-RELATED"/>
    <property type="match status" value="1"/>
</dbReference>
<dbReference type="PANTHER" id="PTHR12346:SF8">
    <property type="entry name" value="PAIRED AMPHIPATHIC HELIX PROTEIN SIN3-LIKE 2"/>
    <property type="match status" value="1"/>
</dbReference>
<comment type="caution">
    <text evidence="4">The sequence shown here is derived from an EMBL/GenBank/DDBJ whole genome shotgun (WGS) entry which is preliminary data.</text>
</comment>
<dbReference type="GO" id="GO:0000122">
    <property type="term" value="P:negative regulation of transcription by RNA polymerase II"/>
    <property type="evidence" value="ECO:0007669"/>
    <property type="project" value="TreeGrafter"/>
</dbReference>
<gene>
    <name evidence="4" type="ORF">Gohar_010111</name>
</gene>
<evidence type="ECO:0000256" key="1">
    <source>
        <dbReference type="ARBA" id="ARBA00004123"/>
    </source>
</evidence>
<dbReference type="EMBL" id="JABFAD010000006">
    <property type="protein sequence ID" value="MBA0799605.1"/>
    <property type="molecule type" value="Genomic_DNA"/>
</dbReference>
<dbReference type="Gene3D" id="1.20.1160.11">
    <property type="entry name" value="Paired amphipathic helix"/>
    <property type="match status" value="1"/>
</dbReference>
<dbReference type="SUPFAM" id="SSF47762">
    <property type="entry name" value="PAH2 domain"/>
    <property type="match status" value="2"/>
</dbReference>